<proteinExistence type="predicted"/>
<gene>
    <name evidence="1" type="ORF">Q4Q50_03980</name>
</gene>
<dbReference type="EMBL" id="JAUOES010000004">
    <property type="protein sequence ID" value="MDT3279456.1"/>
    <property type="molecule type" value="Genomic_DNA"/>
</dbReference>
<dbReference type="Gene3D" id="1.10.150.20">
    <property type="entry name" value="5' to 3' exonuclease, C-terminal subdomain"/>
    <property type="match status" value="1"/>
</dbReference>
<dbReference type="InterPro" id="IPR021725">
    <property type="entry name" value="Cdd1"/>
</dbReference>
<reference evidence="1 2" key="1">
    <citation type="submission" date="2023-07" db="EMBL/GenBank/DDBJ databases">
        <title>Novel Shewanella species isolated from Baltic Sea sediments.</title>
        <authorList>
            <person name="Martin-Rodriguez A.J."/>
        </authorList>
    </citation>
    <scope>NUCLEOTIDE SEQUENCE [LARGE SCALE GENOMIC DNA]</scope>
    <source>
        <strain evidence="1 2">SP2S1-2</strain>
    </source>
</reference>
<sequence>MNPAKVVRAEVKQLTDLPNIGKACAADLRLLGIDKPEQLLDRNPYELYQTLCNKTGQRHDPCMIDVFISITRFMAGEDAKPWWFYTDERKNALGQTKP</sequence>
<keyword evidence="2" id="KW-1185">Reference proteome</keyword>
<dbReference type="RefSeq" id="WP_311898507.1">
    <property type="nucleotide sequence ID" value="NZ_JAUOES010000004.1"/>
</dbReference>
<dbReference type="Pfam" id="PF11731">
    <property type="entry name" value="Cdd1"/>
    <property type="match status" value="1"/>
</dbReference>
<comment type="caution">
    <text evidence="1">The sequence shown here is derived from an EMBL/GenBank/DDBJ whole genome shotgun (WGS) entry which is preliminary data.</text>
</comment>
<protein>
    <submittedName>
        <fullName evidence="1">Helix-hairpin-helix domain-containing protein</fullName>
    </submittedName>
</protein>
<dbReference type="Proteomes" id="UP001249505">
    <property type="component" value="Unassembled WGS sequence"/>
</dbReference>
<accession>A0ABU3FVU4</accession>
<organism evidence="1 2">
    <name type="scientific">Shewanella scandinavica</name>
    <dbReference type="NCBI Taxonomy" id="3063538"/>
    <lineage>
        <taxon>Bacteria</taxon>
        <taxon>Pseudomonadati</taxon>
        <taxon>Pseudomonadota</taxon>
        <taxon>Gammaproteobacteria</taxon>
        <taxon>Alteromonadales</taxon>
        <taxon>Shewanellaceae</taxon>
        <taxon>Shewanella</taxon>
    </lineage>
</organism>
<name>A0ABU3FVU4_9GAMM</name>
<evidence type="ECO:0000313" key="1">
    <source>
        <dbReference type="EMBL" id="MDT3279456.1"/>
    </source>
</evidence>
<evidence type="ECO:0000313" key="2">
    <source>
        <dbReference type="Proteomes" id="UP001249505"/>
    </source>
</evidence>